<dbReference type="Proteomes" id="UP001174909">
    <property type="component" value="Unassembled WGS sequence"/>
</dbReference>
<sequence length="93" mass="9689">MVVQYPGHVQQFAILSLPPVAVGEEGTEVTGVEVTPVVTPLGGALPARAEPLAEPLAEGEVVDPLPLVPPQVLEEPAGGKVQDQSDCKKTWTL</sequence>
<comment type="caution">
    <text evidence="2">The sequence shown here is derived from an EMBL/GenBank/DDBJ whole genome shotgun (WGS) entry which is preliminary data.</text>
</comment>
<feature type="region of interest" description="Disordered" evidence="1">
    <location>
        <begin position="69"/>
        <end position="93"/>
    </location>
</feature>
<dbReference type="AlphaFoldDB" id="A0AA35WNW9"/>
<gene>
    <name evidence="2" type="ORF">GBAR_LOCUS16189</name>
</gene>
<proteinExistence type="predicted"/>
<protein>
    <submittedName>
        <fullName evidence="2">Uncharacterized protein</fullName>
    </submittedName>
</protein>
<evidence type="ECO:0000256" key="1">
    <source>
        <dbReference type="SAM" id="MobiDB-lite"/>
    </source>
</evidence>
<keyword evidence="3" id="KW-1185">Reference proteome</keyword>
<name>A0AA35WNW9_GEOBA</name>
<evidence type="ECO:0000313" key="3">
    <source>
        <dbReference type="Proteomes" id="UP001174909"/>
    </source>
</evidence>
<evidence type="ECO:0000313" key="2">
    <source>
        <dbReference type="EMBL" id="CAI8028373.1"/>
    </source>
</evidence>
<reference evidence="2" key="1">
    <citation type="submission" date="2023-03" db="EMBL/GenBank/DDBJ databases">
        <authorList>
            <person name="Steffen K."/>
            <person name="Cardenas P."/>
        </authorList>
    </citation>
    <scope>NUCLEOTIDE SEQUENCE</scope>
</reference>
<feature type="compositionally biased region" description="Basic and acidic residues" evidence="1">
    <location>
        <begin position="83"/>
        <end position="93"/>
    </location>
</feature>
<organism evidence="2 3">
    <name type="scientific">Geodia barretti</name>
    <name type="common">Barrett's horny sponge</name>
    <dbReference type="NCBI Taxonomy" id="519541"/>
    <lineage>
        <taxon>Eukaryota</taxon>
        <taxon>Metazoa</taxon>
        <taxon>Porifera</taxon>
        <taxon>Demospongiae</taxon>
        <taxon>Heteroscleromorpha</taxon>
        <taxon>Tetractinellida</taxon>
        <taxon>Astrophorina</taxon>
        <taxon>Geodiidae</taxon>
        <taxon>Geodia</taxon>
    </lineage>
</organism>
<dbReference type="EMBL" id="CASHTH010002329">
    <property type="protein sequence ID" value="CAI8028373.1"/>
    <property type="molecule type" value="Genomic_DNA"/>
</dbReference>
<accession>A0AA35WNW9</accession>